<dbReference type="InterPro" id="IPR018490">
    <property type="entry name" value="cNMP-bd_dom_sf"/>
</dbReference>
<dbReference type="RefSeq" id="WP_208429271.1">
    <property type="nucleotide sequence ID" value="NZ_JAEPRJ010000001.1"/>
</dbReference>
<name>A0ABS1J1N9_9FIRM</name>
<dbReference type="EMBL" id="JAEPRJ010000001">
    <property type="protein sequence ID" value="MBK5897809.1"/>
    <property type="molecule type" value="Genomic_DNA"/>
</dbReference>
<protein>
    <submittedName>
        <fullName evidence="2">Crp/Fnr family transcriptional regulator</fullName>
    </submittedName>
</protein>
<evidence type="ECO:0000313" key="3">
    <source>
        <dbReference type="Proteomes" id="UP000604730"/>
    </source>
</evidence>
<reference evidence="2 3" key="1">
    <citation type="submission" date="2021-01" db="EMBL/GenBank/DDBJ databases">
        <title>Isolation and description of Catonella massiliensis sp. nov., a novel Catonella species, isolated from a stable periodontitis subject.</title>
        <authorList>
            <person name="Antezack A."/>
            <person name="Boxberger M."/>
            <person name="La Scola B."/>
            <person name="Monnet-Corti V."/>
        </authorList>
    </citation>
    <scope>NUCLEOTIDE SEQUENCE [LARGE SCALE GENOMIC DNA]</scope>
    <source>
        <strain evidence="2 3">Marseille-Q4567</strain>
    </source>
</reference>
<dbReference type="PROSITE" id="PS50042">
    <property type="entry name" value="CNMP_BINDING_3"/>
    <property type="match status" value="1"/>
</dbReference>
<evidence type="ECO:0000259" key="1">
    <source>
        <dbReference type="PROSITE" id="PS50042"/>
    </source>
</evidence>
<dbReference type="Proteomes" id="UP000604730">
    <property type="component" value="Unassembled WGS sequence"/>
</dbReference>
<proteinExistence type="predicted"/>
<dbReference type="SUPFAM" id="SSF51206">
    <property type="entry name" value="cAMP-binding domain-like"/>
    <property type="match status" value="1"/>
</dbReference>
<dbReference type="InterPro" id="IPR014710">
    <property type="entry name" value="RmlC-like_jellyroll"/>
</dbReference>
<keyword evidence="3" id="KW-1185">Reference proteome</keyword>
<gene>
    <name evidence="2" type="ORF">JJN12_08470</name>
</gene>
<accession>A0ABS1J1N9</accession>
<comment type="caution">
    <text evidence="2">The sequence shown here is derived from an EMBL/GenBank/DDBJ whole genome shotgun (WGS) entry which is preliminary data.</text>
</comment>
<sequence length="763" mass="88276">MSELIVKAGETLLSAGQSFDKLCIMKSGKIRVCCEGGSYELGTGDVVGICEVLSEVHILSYIVVEDTSFFTYPVTGIESIDLLINSNPDIARICIRSCFRQITRIIHSYRTEQVRCNTIYDNLTACYNLYLHLAEKAGVKLEPNKGIEQLEAYYNIEDIDYWLMGYYEGLNKIYAGRNFKALIAEPDVSIGMIKKGCIDVRKAVHLISERHQFIRKCLRSFFIEKEGGLFYKLLEVYKKISSDVFIKNSLLNKMTIMISESGKVTLNANDELAIKIKECTDSFKAIKLDNSLTVAMEKENEEGDLIEKFYESLDTILDFAEIVGPERRFFRININKLKKLKDKNAIDDETTALKREITAEFYQIYSEVFFKSLKKELTPVIRMFLYFGYIDEILAGEEYTKALYKFSEELKENDPAVTGVYTFYDWLLAVYRGEKKPCRNELEVDFSDYVRTLKSTKKVTNSEAEKLMEDGEAKVCYELDNIFRTANKITCGRVSTFCPVFYEDNILKELESCLVKPGIIRKNINAIKSVDFSAFYRETLPIGDGDLMAKEHIHVEKLPDFILMPNAGVRGIMWQEIEGKVRTTPSRMFISILHMDDLLSTMIKMTGEFRWEICKRVQGGRWNDVTDPSLTSLYCDYIQFYRKNSNLTPGAKEKIKISLQRCRNSFKDMFVQDYLTYILYEGKGSPRLNKVARRILFEFCPPDEEGIRMLANNPTYMELVKQWEIKREQKLQKYEHLERRLLKETGSIPLSLKMEIDFVKGKQ</sequence>
<feature type="domain" description="Cyclic nucleotide-binding" evidence="1">
    <location>
        <begin position="1"/>
        <end position="48"/>
    </location>
</feature>
<dbReference type="InterPro" id="IPR000595">
    <property type="entry name" value="cNMP-bd_dom"/>
</dbReference>
<organism evidence="2 3">
    <name type="scientific">Catonella massiliensis</name>
    <dbReference type="NCBI Taxonomy" id="2799636"/>
    <lineage>
        <taxon>Bacteria</taxon>
        <taxon>Bacillati</taxon>
        <taxon>Bacillota</taxon>
        <taxon>Clostridia</taxon>
        <taxon>Lachnospirales</taxon>
        <taxon>Lachnospiraceae</taxon>
        <taxon>Catonella</taxon>
    </lineage>
</organism>
<evidence type="ECO:0000313" key="2">
    <source>
        <dbReference type="EMBL" id="MBK5897809.1"/>
    </source>
</evidence>
<dbReference type="Gene3D" id="2.60.120.10">
    <property type="entry name" value="Jelly Rolls"/>
    <property type="match status" value="1"/>
</dbReference>